<dbReference type="EMBL" id="VSRR010001037">
    <property type="protein sequence ID" value="MPC21969.1"/>
    <property type="molecule type" value="Genomic_DNA"/>
</dbReference>
<accession>A0A5B7DLK7</accession>
<proteinExistence type="predicted"/>
<name>A0A5B7DLK7_PORTR</name>
<protein>
    <submittedName>
        <fullName evidence="1">Uncharacterized protein</fullName>
    </submittedName>
</protein>
<evidence type="ECO:0000313" key="1">
    <source>
        <dbReference type="EMBL" id="MPC21969.1"/>
    </source>
</evidence>
<dbReference type="Proteomes" id="UP000324222">
    <property type="component" value="Unassembled WGS sequence"/>
</dbReference>
<gene>
    <name evidence="1" type="ORF">E2C01_014973</name>
</gene>
<organism evidence="1 2">
    <name type="scientific">Portunus trituberculatus</name>
    <name type="common">Swimming crab</name>
    <name type="synonym">Neptunus trituberculatus</name>
    <dbReference type="NCBI Taxonomy" id="210409"/>
    <lineage>
        <taxon>Eukaryota</taxon>
        <taxon>Metazoa</taxon>
        <taxon>Ecdysozoa</taxon>
        <taxon>Arthropoda</taxon>
        <taxon>Crustacea</taxon>
        <taxon>Multicrustacea</taxon>
        <taxon>Malacostraca</taxon>
        <taxon>Eumalacostraca</taxon>
        <taxon>Eucarida</taxon>
        <taxon>Decapoda</taxon>
        <taxon>Pleocyemata</taxon>
        <taxon>Brachyura</taxon>
        <taxon>Eubrachyura</taxon>
        <taxon>Portunoidea</taxon>
        <taxon>Portunidae</taxon>
        <taxon>Portuninae</taxon>
        <taxon>Portunus</taxon>
    </lineage>
</organism>
<dbReference type="AlphaFoldDB" id="A0A5B7DLK7"/>
<comment type="caution">
    <text evidence="1">The sequence shown here is derived from an EMBL/GenBank/DDBJ whole genome shotgun (WGS) entry which is preliminary data.</text>
</comment>
<sequence>MDKVNVFKLRLGTLILLPFELTFEVLVIHIPKIIDEKNSKAIILSHKNLTCKPRYLSTSIICSAFSGSMSGRRFQMGWFKYSSMSLGSRSHMKYNKKTPRDRVTTRDSRWSKFQLLLLQSFNPVIKTHPQRRVHVILLTQHTEVQKKC</sequence>
<keyword evidence="2" id="KW-1185">Reference proteome</keyword>
<reference evidence="1 2" key="1">
    <citation type="submission" date="2019-05" db="EMBL/GenBank/DDBJ databases">
        <title>Another draft genome of Portunus trituberculatus and its Hox gene families provides insights of decapod evolution.</title>
        <authorList>
            <person name="Jeong J.-H."/>
            <person name="Song I."/>
            <person name="Kim S."/>
            <person name="Choi T."/>
            <person name="Kim D."/>
            <person name="Ryu S."/>
            <person name="Kim W."/>
        </authorList>
    </citation>
    <scope>NUCLEOTIDE SEQUENCE [LARGE SCALE GENOMIC DNA]</scope>
    <source>
        <tissue evidence="1">Muscle</tissue>
    </source>
</reference>
<evidence type="ECO:0000313" key="2">
    <source>
        <dbReference type="Proteomes" id="UP000324222"/>
    </source>
</evidence>